<organism evidence="6 7">
    <name type="scientific">Anaerotruncus colihominis</name>
    <dbReference type="NCBI Taxonomy" id="169435"/>
    <lineage>
        <taxon>Bacteria</taxon>
        <taxon>Bacillati</taxon>
        <taxon>Bacillota</taxon>
        <taxon>Clostridia</taxon>
        <taxon>Eubacteriales</taxon>
        <taxon>Oscillospiraceae</taxon>
        <taxon>Anaerotruncus</taxon>
    </lineage>
</organism>
<dbReference type="PANTHER" id="PTHR30346:SF0">
    <property type="entry name" value="HCA OPERON TRANSCRIPTIONAL ACTIVATOR HCAR"/>
    <property type="match status" value="1"/>
</dbReference>
<comment type="similarity">
    <text evidence="1">Belongs to the LysR transcriptional regulatory family.</text>
</comment>
<dbReference type="InterPro" id="IPR005119">
    <property type="entry name" value="LysR_subst-bd"/>
</dbReference>
<evidence type="ECO:0000313" key="6">
    <source>
        <dbReference type="EMBL" id="NBH60758.1"/>
    </source>
</evidence>
<dbReference type="Proteomes" id="UP000446866">
    <property type="component" value="Unassembled WGS sequence"/>
</dbReference>
<dbReference type="PRINTS" id="PR00039">
    <property type="entry name" value="HTHLYSR"/>
</dbReference>
<dbReference type="RefSeq" id="WP_160201055.1">
    <property type="nucleotide sequence ID" value="NZ_QXWK01000004.1"/>
</dbReference>
<evidence type="ECO:0000256" key="1">
    <source>
        <dbReference type="ARBA" id="ARBA00009437"/>
    </source>
</evidence>
<gene>
    <name evidence="6" type="ORF">D0435_03605</name>
</gene>
<dbReference type="GO" id="GO:0032993">
    <property type="term" value="C:protein-DNA complex"/>
    <property type="evidence" value="ECO:0007669"/>
    <property type="project" value="TreeGrafter"/>
</dbReference>
<dbReference type="InterPro" id="IPR036390">
    <property type="entry name" value="WH_DNA-bd_sf"/>
</dbReference>
<dbReference type="SUPFAM" id="SSF53850">
    <property type="entry name" value="Periplasmic binding protein-like II"/>
    <property type="match status" value="1"/>
</dbReference>
<dbReference type="CDD" id="cd05466">
    <property type="entry name" value="PBP2_LTTR_substrate"/>
    <property type="match status" value="1"/>
</dbReference>
<evidence type="ECO:0000256" key="4">
    <source>
        <dbReference type="ARBA" id="ARBA00023163"/>
    </source>
</evidence>
<evidence type="ECO:0000256" key="3">
    <source>
        <dbReference type="ARBA" id="ARBA00023125"/>
    </source>
</evidence>
<feature type="domain" description="HTH lysR-type" evidence="5">
    <location>
        <begin position="1"/>
        <end position="58"/>
    </location>
</feature>
<evidence type="ECO:0000259" key="5">
    <source>
        <dbReference type="PROSITE" id="PS50931"/>
    </source>
</evidence>
<name>A0A845QKZ7_9FIRM</name>
<dbReference type="FunFam" id="1.10.10.10:FF:000001">
    <property type="entry name" value="LysR family transcriptional regulator"/>
    <property type="match status" value="1"/>
</dbReference>
<dbReference type="PROSITE" id="PS50931">
    <property type="entry name" value="HTH_LYSR"/>
    <property type="match status" value="1"/>
</dbReference>
<proteinExistence type="inferred from homology"/>
<dbReference type="InterPro" id="IPR000847">
    <property type="entry name" value="LysR_HTH_N"/>
</dbReference>
<dbReference type="GO" id="GO:0003700">
    <property type="term" value="F:DNA-binding transcription factor activity"/>
    <property type="evidence" value="ECO:0007669"/>
    <property type="project" value="InterPro"/>
</dbReference>
<dbReference type="Gene3D" id="3.40.190.290">
    <property type="match status" value="1"/>
</dbReference>
<dbReference type="EMBL" id="QXWK01000004">
    <property type="protein sequence ID" value="NBH60758.1"/>
    <property type="molecule type" value="Genomic_DNA"/>
</dbReference>
<accession>A0A845QKZ7</accession>
<evidence type="ECO:0000256" key="2">
    <source>
        <dbReference type="ARBA" id="ARBA00023015"/>
    </source>
</evidence>
<dbReference type="Pfam" id="PF03466">
    <property type="entry name" value="LysR_substrate"/>
    <property type="match status" value="1"/>
</dbReference>
<dbReference type="SUPFAM" id="SSF46785">
    <property type="entry name" value="Winged helix' DNA-binding domain"/>
    <property type="match status" value="1"/>
</dbReference>
<dbReference type="InterPro" id="IPR036388">
    <property type="entry name" value="WH-like_DNA-bd_sf"/>
</dbReference>
<keyword evidence="3" id="KW-0238">DNA-binding</keyword>
<dbReference type="PANTHER" id="PTHR30346">
    <property type="entry name" value="TRANSCRIPTIONAL DUAL REGULATOR HCAR-RELATED"/>
    <property type="match status" value="1"/>
</dbReference>
<reference evidence="6 7" key="1">
    <citation type="submission" date="2018-08" db="EMBL/GenBank/DDBJ databases">
        <title>Murine metabolic-syndrome-specific gut microbial biobank.</title>
        <authorList>
            <person name="Liu C."/>
        </authorList>
    </citation>
    <scope>NUCLEOTIDE SEQUENCE [LARGE SCALE GENOMIC DNA]</scope>
    <source>
        <strain evidence="6 7">28</strain>
    </source>
</reference>
<comment type="caution">
    <text evidence="6">The sequence shown here is derived from an EMBL/GenBank/DDBJ whole genome shotgun (WGS) entry which is preliminary data.</text>
</comment>
<dbReference type="Pfam" id="PF00126">
    <property type="entry name" value="HTH_1"/>
    <property type="match status" value="1"/>
</dbReference>
<keyword evidence="2" id="KW-0805">Transcription regulation</keyword>
<sequence>MEIRQIYYVLEVAKQKNFTKAAQALYVTQSNISQQISALESELNTALFVRDHHNIYLTVDGERFCKYARGVVDAIDVLMKEFNGNEESEKAVINVAVFPFSWTVGVSTIVKDFYKSSTNVVGTIRISDNYCAYTDLKKGALDFALVKLRPEDKVDYLTYIPLIEEDLLVIINRNNPIAAHHAISAEDLSNLPVLVGEKTTNLYDDFHKIYADRNAEFQVVLENTFDRDLLINMLSSGEGITFATESTAAQIVNDKITAIPLEVPVKYNTYLVYLQDKEPRGIYRAFVDYVVNETHSLNETKKIKIKNNDILY</sequence>
<evidence type="ECO:0000313" key="7">
    <source>
        <dbReference type="Proteomes" id="UP000446866"/>
    </source>
</evidence>
<dbReference type="GO" id="GO:0003677">
    <property type="term" value="F:DNA binding"/>
    <property type="evidence" value="ECO:0007669"/>
    <property type="project" value="UniProtKB-KW"/>
</dbReference>
<dbReference type="Gene3D" id="1.10.10.10">
    <property type="entry name" value="Winged helix-like DNA-binding domain superfamily/Winged helix DNA-binding domain"/>
    <property type="match status" value="1"/>
</dbReference>
<dbReference type="AlphaFoldDB" id="A0A845QKZ7"/>
<keyword evidence="4" id="KW-0804">Transcription</keyword>
<keyword evidence="7" id="KW-1185">Reference proteome</keyword>
<protein>
    <submittedName>
        <fullName evidence="6">LysR family transcriptional regulator</fullName>
    </submittedName>
</protein>